<dbReference type="Pfam" id="PF00528">
    <property type="entry name" value="BPD_transp_1"/>
    <property type="match status" value="1"/>
</dbReference>
<dbReference type="PROSITE" id="PS50928">
    <property type="entry name" value="ABC_TM1"/>
    <property type="match status" value="1"/>
</dbReference>
<evidence type="ECO:0000313" key="9">
    <source>
        <dbReference type="EMBL" id="GGJ43301.1"/>
    </source>
</evidence>
<keyword evidence="2 7" id="KW-0813">Transport</keyword>
<evidence type="ECO:0000259" key="8">
    <source>
        <dbReference type="PROSITE" id="PS50928"/>
    </source>
</evidence>
<evidence type="ECO:0000256" key="2">
    <source>
        <dbReference type="ARBA" id="ARBA00022448"/>
    </source>
</evidence>
<reference evidence="10" key="1">
    <citation type="journal article" date="2019" name="Int. J. Syst. Evol. Microbiol.">
        <title>The Global Catalogue of Microorganisms (GCM) 10K type strain sequencing project: providing services to taxonomists for standard genome sequencing and annotation.</title>
        <authorList>
            <consortium name="The Broad Institute Genomics Platform"/>
            <consortium name="The Broad Institute Genome Sequencing Center for Infectious Disease"/>
            <person name="Wu L."/>
            <person name="Ma J."/>
        </authorList>
    </citation>
    <scope>NUCLEOTIDE SEQUENCE [LARGE SCALE GENOMIC DNA]</scope>
    <source>
        <strain evidence="10">JCM 14370</strain>
    </source>
</reference>
<dbReference type="InterPro" id="IPR035906">
    <property type="entry name" value="MetI-like_sf"/>
</dbReference>
<comment type="similarity">
    <text evidence="7">Belongs to the binding-protein-dependent transport system permease family.</text>
</comment>
<keyword evidence="5 7" id="KW-1133">Transmembrane helix</keyword>
<keyword evidence="10" id="KW-1185">Reference proteome</keyword>
<dbReference type="InterPro" id="IPR000515">
    <property type="entry name" value="MetI-like"/>
</dbReference>
<feature type="transmembrane region" description="Helical" evidence="7">
    <location>
        <begin position="156"/>
        <end position="178"/>
    </location>
</feature>
<dbReference type="EMBL" id="BMOD01000013">
    <property type="protein sequence ID" value="GGJ43301.1"/>
    <property type="molecule type" value="Genomic_DNA"/>
</dbReference>
<dbReference type="Proteomes" id="UP000632222">
    <property type="component" value="Unassembled WGS sequence"/>
</dbReference>
<dbReference type="PANTHER" id="PTHR43744">
    <property type="entry name" value="ABC TRANSPORTER PERMEASE PROTEIN MG189-RELATED-RELATED"/>
    <property type="match status" value="1"/>
</dbReference>
<feature type="domain" description="ABC transmembrane type-1" evidence="8">
    <location>
        <begin position="88"/>
        <end position="283"/>
    </location>
</feature>
<evidence type="ECO:0000256" key="3">
    <source>
        <dbReference type="ARBA" id="ARBA00022475"/>
    </source>
</evidence>
<evidence type="ECO:0000256" key="4">
    <source>
        <dbReference type="ARBA" id="ARBA00022692"/>
    </source>
</evidence>
<organism evidence="9 10">
    <name type="scientific">Deinococcus roseus</name>
    <dbReference type="NCBI Taxonomy" id="392414"/>
    <lineage>
        <taxon>Bacteria</taxon>
        <taxon>Thermotogati</taxon>
        <taxon>Deinococcota</taxon>
        <taxon>Deinococci</taxon>
        <taxon>Deinococcales</taxon>
        <taxon>Deinococcaceae</taxon>
        <taxon>Deinococcus</taxon>
    </lineage>
</organism>
<keyword evidence="3" id="KW-1003">Cell membrane</keyword>
<feature type="transmembrane region" description="Helical" evidence="7">
    <location>
        <begin position="199"/>
        <end position="221"/>
    </location>
</feature>
<dbReference type="SUPFAM" id="SSF161098">
    <property type="entry name" value="MetI-like"/>
    <property type="match status" value="1"/>
</dbReference>
<dbReference type="CDD" id="cd06261">
    <property type="entry name" value="TM_PBP2"/>
    <property type="match status" value="1"/>
</dbReference>
<dbReference type="PANTHER" id="PTHR43744:SF6">
    <property type="entry name" value="ABC TRANSPORTER PERMEASE PROTEIN YESQ-RELATED"/>
    <property type="match status" value="1"/>
</dbReference>
<feature type="transmembrane region" description="Helical" evidence="7">
    <location>
        <begin position="241"/>
        <end position="259"/>
    </location>
</feature>
<evidence type="ECO:0000256" key="5">
    <source>
        <dbReference type="ARBA" id="ARBA00022989"/>
    </source>
</evidence>
<proteinExistence type="inferred from homology"/>
<protein>
    <submittedName>
        <fullName evidence="9">Sugar ABC transporter permease</fullName>
    </submittedName>
</protein>
<name>A0ABQ2D3K6_9DEIO</name>
<evidence type="ECO:0000313" key="10">
    <source>
        <dbReference type="Proteomes" id="UP000632222"/>
    </source>
</evidence>
<evidence type="ECO:0000256" key="1">
    <source>
        <dbReference type="ARBA" id="ARBA00004651"/>
    </source>
</evidence>
<keyword evidence="6 7" id="KW-0472">Membrane</keyword>
<evidence type="ECO:0000256" key="6">
    <source>
        <dbReference type="ARBA" id="ARBA00023136"/>
    </source>
</evidence>
<accession>A0ABQ2D3K6</accession>
<feature type="transmembrane region" description="Helical" evidence="7">
    <location>
        <begin position="21"/>
        <end position="46"/>
    </location>
</feature>
<sequence>MPMSQLTPTRPGQKSSQRSRTWTPAHVFSVVLLLLVCLTMLFPLFWMITTALKSNSAIYQIPPRLWPEEFHWENFINGFKAINFGKLFLNSSILAVLNVVGSVFSSMVIAYGLSRIRFPGRKVWFYIFIGSMMLPAIVTTVPLFKLFLSIGWYQTWWPLIVPAFLGNPFFIFLAYQYYFSIPLSIDEAARMDGANHWIIFTRIMVPLTRPVWIAMCVYAFQGSWNDYLNPLIYLPFSPEKWPLSVGMASFAGGFAGVAATRWNEFMATNLLYMLPSLVVFFVAQNHFMAGMGALSSRSSK</sequence>
<comment type="caution">
    <text evidence="9">The sequence shown here is derived from an EMBL/GenBank/DDBJ whole genome shotgun (WGS) entry which is preliminary data.</text>
</comment>
<feature type="transmembrane region" description="Helical" evidence="7">
    <location>
        <begin position="87"/>
        <end position="111"/>
    </location>
</feature>
<dbReference type="Gene3D" id="1.10.3720.10">
    <property type="entry name" value="MetI-like"/>
    <property type="match status" value="1"/>
</dbReference>
<feature type="transmembrane region" description="Helical" evidence="7">
    <location>
        <begin position="271"/>
        <end position="294"/>
    </location>
</feature>
<keyword evidence="4 7" id="KW-0812">Transmembrane</keyword>
<feature type="transmembrane region" description="Helical" evidence="7">
    <location>
        <begin position="123"/>
        <end position="144"/>
    </location>
</feature>
<evidence type="ECO:0000256" key="7">
    <source>
        <dbReference type="RuleBase" id="RU363032"/>
    </source>
</evidence>
<gene>
    <name evidence="9" type="ORF">GCM10008938_31970</name>
</gene>
<comment type="subcellular location">
    <subcellularLocation>
        <location evidence="1 7">Cell membrane</location>
        <topology evidence="1 7">Multi-pass membrane protein</topology>
    </subcellularLocation>
</comment>